<dbReference type="CDD" id="cd00383">
    <property type="entry name" value="trans_reg_C"/>
    <property type="match status" value="1"/>
</dbReference>
<dbReference type="RefSeq" id="WP_141132916.1">
    <property type="nucleotide sequence ID" value="NZ_CAMISM010000006.1"/>
</dbReference>
<sequence>MKYTINLIIVFDPEHRTLALNNDNQTALELSKPSCRVLNEFIKNNGVNLSRDSLLKNAWEDYGFPASNAGLNNCISDLRKSFVSLGIEKPIIITLPKIGFRMEADIHPTPKQKDDTKIQKVEQVATMPEKVVALEQEETVSPPPLVMPDKLTKKTIIMSILTLVAVLGIIGLFLLLGSPSTQLKLIDTYKQCDIYSIRKEPIPGSDLRAKQILESEKLDCERVQQDIFYTEERPDNDLLKITFMAACKKGQAGSDYQHCKTFKIIE</sequence>
<dbReference type="Pfam" id="PF00486">
    <property type="entry name" value="Trans_reg_C"/>
    <property type="match status" value="1"/>
</dbReference>
<keyword evidence="3" id="KW-0812">Transmembrane</keyword>
<dbReference type="EMBL" id="LR134492">
    <property type="protein sequence ID" value="VEI75039.1"/>
    <property type="molecule type" value="Genomic_DNA"/>
</dbReference>
<evidence type="ECO:0000256" key="3">
    <source>
        <dbReference type="SAM" id="Phobius"/>
    </source>
</evidence>
<reference evidence="5 6" key="1">
    <citation type="submission" date="2018-12" db="EMBL/GenBank/DDBJ databases">
        <authorList>
            <consortium name="Pathogen Informatics"/>
        </authorList>
    </citation>
    <scope>NUCLEOTIDE SEQUENCE [LARGE SCALE GENOMIC DNA]</scope>
    <source>
        <strain evidence="5 6">NCTC13193</strain>
    </source>
</reference>
<protein>
    <recommendedName>
        <fullName evidence="4">OmpR/PhoB-type domain-containing protein</fullName>
    </recommendedName>
</protein>
<name>A0A448T4W9_SERFO</name>
<dbReference type="InterPro" id="IPR036388">
    <property type="entry name" value="WH-like_DNA-bd_sf"/>
</dbReference>
<dbReference type="PROSITE" id="PS51755">
    <property type="entry name" value="OMPR_PHOB"/>
    <property type="match status" value="1"/>
</dbReference>
<dbReference type="SUPFAM" id="SSF46894">
    <property type="entry name" value="C-terminal effector domain of the bipartite response regulators"/>
    <property type="match status" value="1"/>
</dbReference>
<evidence type="ECO:0000313" key="6">
    <source>
        <dbReference type="Proteomes" id="UP000270487"/>
    </source>
</evidence>
<gene>
    <name evidence="5" type="ORF">NCTC13193_04828</name>
</gene>
<proteinExistence type="predicted"/>
<dbReference type="InterPro" id="IPR016032">
    <property type="entry name" value="Sig_transdc_resp-reg_C-effctor"/>
</dbReference>
<accession>A0A448T4W9</accession>
<evidence type="ECO:0000259" key="4">
    <source>
        <dbReference type="PROSITE" id="PS51755"/>
    </source>
</evidence>
<keyword evidence="3" id="KW-0472">Membrane</keyword>
<evidence type="ECO:0000256" key="1">
    <source>
        <dbReference type="ARBA" id="ARBA00023125"/>
    </source>
</evidence>
<organism evidence="5 6">
    <name type="scientific">Serratia fonticola</name>
    <dbReference type="NCBI Taxonomy" id="47917"/>
    <lineage>
        <taxon>Bacteria</taxon>
        <taxon>Pseudomonadati</taxon>
        <taxon>Pseudomonadota</taxon>
        <taxon>Gammaproteobacteria</taxon>
        <taxon>Enterobacterales</taxon>
        <taxon>Yersiniaceae</taxon>
        <taxon>Serratia</taxon>
    </lineage>
</organism>
<feature type="DNA-binding region" description="OmpR/PhoB-type" evidence="2">
    <location>
        <begin position="1"/>
        <end position="104"/>
    </location>
</feature>
<dbReference type="SMART" id="SM00862">
    <property type="entry name" value="Trans_reg_C"/>
    <property type="match status" value="1"/>
</dbReference>
<evidence type="ECO:0000256" key="2">
    <source>
        <dbReference type="PROSITE-ProRule" id="PRU01091"/>
    </source>
</evidence>
<feature type="transmembrane region" description="Helical" evidence="3">
    <location>
        <begin position="156"/>
        <end position="176"/>
    </location>
</feature>
<dbReference type="GO" id="GO:0000160">
    <property type="term" value="P:phosphorelay signal transduction system"/>
    <property type="evidence" value="ECO:0007669"/>
    <property type="project" value="InterPro"/>
</dbReference>
<dbReference type="Proteomes" id="UP000270487">
    <property type="component" value="Chromosome"/>
</dbReference>
<evidence type="ECO:0000313" key="5">
    <source>
        <dbReference type="EMBL" id="VEI75039.1"/>
    </source>
</evidence>
<feature type="domain" description="OmpR/PhoB-type" evidence="4">
    <location>
        <begin position="1"/>
        <end position="104"/>
    </location>
</feature>
<dbReference type="AlphaFoldDB" id="A0A448T4W9"/>
<dbReference type="InterPro" id="IPR001867">
    <property type="entry name" value="OmpR/PhoB-type_DNA-bd"/>
</dbReference>
<keyword evidence="3" id="KW-1133">Transmembrane helix</keyword>
<dbReference type="GO" id="GO:0006355">
    <property type="term" value="P:regulation of DNA-templated transcription"/>
    <property type="evidence" value="ECO:0007669"/>
    <property type="project" value="InterPro"/>
</dbReference>
<dbReference type="GO" id="GO:0003677">
    <property type="term" value="F:DNA binding"/>
    <property type="evidence" value="ECO:0007669"/>
    <property type="project" value="UniProtKB-UniRule"/>
</dbReference>
<dbReference type="Gene3D" id="1.10.10.10">
    <property type="entry name" value="Winged helix-like DNA-binding domain superfamily/Winged helix DNA-binding domain"/>
    <property type="match status" value="1"/>
</dbReference>
<keyword evidence="1 2" id="KW-0238">DNA-binding</keyword>